<dbReference type="Proteomes" id="UP001597079">
    <property type="component" value="Unassembled WGS sequence"/>
</dbReference>
<dbReference type="Gene3D" id="3.90.1200.10">
    <property type="match status" value="1"/>
</dbReference>
<comment type="caution">
    <text evidence="2">The sequence shown here is derived from an EMBL/GenBank/DDBJ whole genome shotgun (WGS) entry which is preliminary data.</text>
</comment>
<dbReference type="InterPro" id="IPR051678">
    <property type="entry name" value="AGP_Transferase"/>
</dbReference>
<dbReference type="EMBL" id="JBHUCX010000035">
    <property type="protein sequence ID" value="MFD1675775.1"/>
    <property type="molecule type" value="Genomic_DNA"/>
</dbReference>
<sequence length="302" mass="34314">MQKDMGRTEDPVLSEEVVLRLVHKHVPGAREVKQVDETGNKARTYLVDEDLVLKTQRLTRINPQTSLEKEVYFLNQIRADDRIRVPRVLGYGTDKGVEYTVMTRMPGRAWRWLHLEGADRRRVLHDLGQMLRYIHQLDQKPFQESQFFAGDLNQSDVRGSIEQSFAALVERLGSRPPGWTLTITPEQVALKVLDSCPPTVEAVALHANPGSPHTFVDEERMALAGLIDFGDAYIGHPAFDLAPWADPQDQQMVFQGYTSVAPVNEAFIAVLRSVTILHILRRRIRNGDVSFNEDLRNLLSQI</sequence>
<evidence type="ECO:0000313" key="3">
    <source>
        <dbReference type="Proteomes" id="UP001597079"/>
    </source>
</evidence>
<dbReference type="PANTHER" id="PTHR21310:SF15">
    <property type="entry name" value="AMINOGLYCOSIDE PHOSPHOTRANSFERASE DOMAIN-CONTAINING PROTEIN"/>
    <property type="match status" value="1"/>
</dbReference>
<proteinExistence type="predicted"/>
<accession>A0ABW4JKU3</accession>
<dbReference type="SUPFAM" id="SSF56112">
    <property type="entry name" value="Protein kinase-like (PK-like)"/>
    <property type="match status" value="1"/>
</dbReference>
<name>A0ABW4JKU3_9BACL</name>
<feature type="domain" description="Aminoglycoside phosphotransferase" evidence="1">
    <location>
        <begin position="38"/>
        <end position="243"/>
    </location>
</feature>
<protein>
    <submittedName>
        <fullName evidence="2">Phosphotransferase family protein</fullName>
    </submittedName>
</protein>
<gene>
    <name evidence="2" type="ORF">ACFSB2_13820</name>
</gene>
<dbReference type="InterPro" id="IPR011009">
    <property type="entry name" value="Kinase-like_dom_sf"/>
</dbReference>
<dbReference type="PANTHER" id="PTHR21310">
    <property type="entry name" value="AMINOGLYCOSIDE PHOSPHOTRANSFERASE-RELATED-RELATED"/>
    <property type="match status" value="1"/>
</dbReference>
<dbReference type="Gene3D" id="3.30.200.20">
    <property type="entry name" value="Phosphorylase Kinase, domain 1"/>
    <property type="match status" value="1"/>
</dbReference>
<dbReference type="Pfam" id="PF01636">
    <property type="entry name" value="APH"/>
    <property type="match status" value="1"/>
</dbReference>
<dbReference type="RefSeq" id="WP_377943657.1">
    <property type="nucleotide sequence ID" value="NZ_JBHUCX010000035.1"/>
</dbReference>
<dbReference type="InterPro" id="IPR002575">
    <property type="entry name" value="Aminoglycoside_PTrfase"/>
</dbReference>
<keyword evidence="3" id="KW-1185">Reference proteome</keyword>
<organism evidence="2 3">
    <name type="scientific">Alicyclobacillus fodiniaquatilis</name>
    <dbReference type="NCBI Taxonomy" id="1661150"/>
    <lineage>
        <taxon>Bacteria</taxon>
        <taxon>Bacillati</taxon>
        <taxon>Bacillota</taxon>
        <taxon>Bacilli</taxon>
        <taxon>Bacillales</taxon>
        <taxon>Alicyclobacillaceae</taxon>
        <taxon>Alicyclobacillus</taxon>
    </lineage>
</organism>
<evidence type="ECO:0000313" key="2">
    <source>
        <dbReference type="EMBL" id="MFD1675775.1"/>
    </source>
</evidence>
<evidence type="ECO:0000259" key="1">
    <source>
        <dbReference type="Pfam" id="PF01636"/>
    </source>
</evidence>
<reference evidence="3" key="1">
    <citation type="journal article" date="2019" name="Int. J. Syst. Evol. Microbiol.">
        <title>The Global Catalogue of Microorganisms (GCM) 10K type strain sequencing project: providing services to taxonomists for standard genome sequencing and annotation.</title>
        <authorList>
            <consortium name="The Broad Institute Genomics Platform"/>
            <consortium name="The Broad Institute Genome Sequencing Center for Infectious Disease"/>
            <person name="Wu L."/>
            <person name="Ma J."/>
        </authorList>
    </citation>
    <scope>NUCLEOTIDE SEQUENCE [LARGE SCALE GENOMIC DNA]</scope>
    <source>
        <strain evidence="3">CGMCC 1.12286</strain>
    </source>
</reference>